<protein>
    <submittedName>
        <fullName evidence="5">S15/NS1 RNA-binding domain-containing protein</fullName>
    </submittedName>
</protein>
<evidence type="ECO:0000313" key="5">
    <source>
        <dbReference type="EMBL" id="KLO20144.1"/>
    </source>
</evidence>
<name>A0A0H2S890_9AGAM</name>
<dbReference type="GO" id="GO:0006412">
    <property type="term" value="P:translation"/>
    <property type="evidence" value="ECO:0007669"/>
    <property type="project" value="InterPro"/>
</dbReference>
<dbReference type="GO" id="GO:1990904">
    <property type="term" value="C:ribonucleoprotein complex"/>
    <property type="evidence" value="ECO:0007669"/>
    <property type="project" value="UniProtKB-KW"/>
</dbReference>
<dbReference type="FunCoup" id="A0A0H2S890">
    <property type="interactions" value="124"/>
</dbReference>
<dbReference type="GO" id="GO:0005840">
    <property type="term" value="C:ribosome"/>
    <property type="evidence" value="ECO:0007669"/>
    <property type="project" value="UniProtKB-KW"/>
</dbReference>
<dbReference type="SMART" id="SM01387">
    <property type="entry name" value="Ribosomal_S15"/>
    <property type="match status" value="1"/>
</dbReference>
<dbReference type="OrthoDB" id="441444at2759"/>
<dbReference type="STRING" id="27342.A0A0H2S890"/>
<comment type="similarity">
    <text evidence="1 4">Belongs to the universal ribosomal protein uS15 family.</text>
</comment>
<proteinExistence type="inferred from homology"/>
<keyword evidence="2 4" id="KW-0689">Ribosomal protein</keyword>
<gene>
    <name evidence="5" type="ORF">SCHPADRAFT_918269</name>
</gene>
<evidence type="ECO:0000313" key="6">
    <source>
        <dbReference type="Proteomes" id="UP000053477"/>
    </source>
</evidence>
<dbReference type="NCBIfam" id="TIGR00952">
    <property type="entry name" value="S15_bact"/>
    <property type="match status" value="1"/>
</dbReference>
<organism evidence="5 6">
    <name type="scientific">Schizopora paradoxa</name>
    <dbReference type="NCBI Taxonomy" id="27342"/>
    <lineage>
        <taxon>Eukaryota</taxon>
        <taxon>Fungi</taxon>
        <taxon>Dikarya</taxon>
        <taxon>Basidiomycota</taxon>
        <taxon>Agaricomycotina</taxon>
        <taxon>Agaricomycetes</taxon>
        <taxon>Hymenochaetales</taxon>
        <taxon>Schizoporaceae</taxon>
        <taxon>Schizopora</taxon>
    </lineage>
</organism>
<dbReference type="EMBL" id="KQ085883">
    <property type="protein sequence ID" value="KLO20144.1"/>
    <property type="molecule type" value="Genomic_DNA"/>
</dbReference>
<dbReference type="PANTHER" id="PTHR23321">
    <property type="entry name" value="RIBOSOMAL PROTEIN S15, BACTERIAL AND ORGANELLAR"/>
    <property type="match status" value="1"/>
</dbReference>
<dbReference type="Proteomes" id="UP000053477">
    <property type="component" value="Unassembled WGS sequence"/>
</dbReference>
<evidence type="ECO:0000256" key="4">
    <source>
        <dbReference type="RuleBase" id="RU003919"/>
    </source>
</evidence>
<dbReference type="SUPFAM" id="SSF47060">
    <property type="entry name" value="S15/NS1 RNA-binding domain"/>
    <property type="match status" value="1"/>
</dbReference>
<sequence length="296" mass="33167">MSILAVGRSFTSPVASSSRHVLQGVASLHSSSVQRAESMKARAARLTRRGNIERKEERQKAALGNRPHVVLGTRPGDESKWADCTLAKTVLTREAIAGTTSEGIKGDIGEVKVPKFFSYGLDAERAKNSEFFFEHLPSAAVEDTTPDLLQERLVKAGGDVQQLYEWDRNMLQKLQKTELQKATQLARVVDLRNANAKGITVENKRRIIAAFSPSPEEPSSGYPEVQVALLTLKIRSVWEHLIRCKKDLTSRRALRRLVHQRAKMLKYIRSKDRDRYDSILERLALEPGSVEGELVL</sequence>
<keyword evidence="3 4" id="KW-0687">Ribonucleoprotein</keyword>
<dbReference type="PANTHER" id="PTHR23321:SF26">
    <property type="entry name" value="SMALL RIBOSOMAL SUBUNIT PROTEIN US15M"/>
    <property type="match status" value="1"/>
</dbReference>
<accession>A0A0H2S890</accession>
<reference evidence="5 6" key="1">
    <citation type="submission" date="2015-04" db="EMBL/GenBank/DDBJ databases">
        <title>Complete genome sequence of Schizopora paradoxa KUC8140, a cosmopolitan wood degrader in East Asia.</title>
        <authorList>
            <consortium name="DOE Joint Genome Institute"/>
            <person name="Min B."/>
            <person name="Park H."/>
            <person name="Jang Y."/>
            <person name="Kim J.-J."/>
            <person name="Kim K.H."/>
            <person name="Pangilinan J."/>
            <person name="Lipzen A."/>
            <person name="Riley R."/>
            <person name="Grigoriev I.V."/>
            <person name="Spatafora J.W."/>
            <person name="Choi I.-G."/>
        </authorList>
    </citation>
    <scope>NUCLEOTIDE SEQUENCE [LARGE SCALE GENOMIC DNA]</scope>
    <source>
        <strain evidence="5 6">KUC8140</strain>
    </source>
</reference>
<dbReference type="InParanoid" id="A0A0H2S890"/>
<dbReference type="InterPro" id="IPR005290">
    <property type="entry name" value="Ribosomal_uS15_bac-type"/>
</dbReference>
<dbReference type="Pfam" id="PF00312">
    <property type="entry name" value="Ribosomal_S15"/>
    <property type="match status" value="1"/>
</dbReference>
<dbReference type="InterPro" id="IPR009068">
    <property type="entry name" value="uS15_NS1_RNA-bd_sf"/>
</dbReference>
<evidence type="ECO:0000256" key="3">
    <source>
        <dbReference type="ARBA" id="ARBA00023274"/>
    </source>
</evidence>
<dbReference type="CDD" id="cd00353">
    <property type="entry name" value="Ribosomal_S15p_S13e"/>
    <property type="match status" value="1"/>
</dbReference>
<dbReference type="AlphaFoldDB" id="A0A0H2S890"/>
<dbReference type="HAMAP" id="MF_01343_B">
    <property type="entry name" value="Ribosomal_uS15_B"/>
    <property type="match status" value="1"/>
</dbReference>
<evidence type="ECO:0000256" key="2">
    <source>
        <dbReference type="ARBA" id="ARBA00022980"/>
    </source>
</evidence>
<dbReference type="GO" id="GO:0003735">
    <property type="term" value="F:structural constituent of ribosome"/>
    <property type="evidence" value="ECO:0007669"/>
    <property type="project" value="InterPro"/>
</dbReference>
<dbReference type="InterPro" id="IPR000589">
    <property type="entry name" value="Ribosomal_uS15"/>
</dbReference>
<dbReference type="GO" id="GO:0005737">
    <property type="term" value="C:cytoplasm"/>
    <property type="evidence" value="ECO:0007669"/>
    <property type="project" value="UniProtKB-ARBA"/>
</dbReference>
<dbReference type="PROSITE" id="PS00362">
    <property type="entry name" value="RIBOSOMAL_S15"/>
    <property type="match status" value="1"/>
</dbReference>
<dbReference type="Gene3D" id="1.10.287.10">
    <property type="entry name" value="S15/NS1, RNA-binding"/>
    <property type="match status" value="1"/>
</dbReference>
<evidence type="ECO:0000256" key="1">
    <source>
        <dbReference type="ARBA" id="ARBA00008434"/>
    </source>
</evidence>
<keyword evidence="6" id="KW-1185">Reference proteome</keyword>